<dbReference type="GO" id="GO:0043111">
    <property type="term" value="P:replication fork arrest"/>
    <property type="evidence" value="ECO:0007669"/>
    <property type="project" value="TreeGrafter"/>
</dbReference>
<reference evidence="9" key="1">
    <citation type="submission" date="2017-02" db="UniProtKB">
        <authorList>
            <consortium name="WormBaseParasite"/>
        </authorList>
    </citation>
    <scope>IDENTIFICATION</scope>
</reference>
<evidence type="ECO:0000313" key="9">
    <source>
        <dbReference type="WBParaSite" id="MCOS_0000795301-mRNA-1"/>
    </source>
</evidence>
<dbReference type="GO" id="GO:0031298">
    <property type="term" value="C:replication fork protection complex"/>
    <property type="evidence" value="ECO:0007669"/>
    <property type="project" value="TreeGrafter"/>
</dbReference>
<dbReference type="InterPro" id="IPR040038">
    <property type="entry name" value="TIPIN/Csm3/Swi3"/>
</dbReference>
<dbReference type="PANTHER" id="PTHR13220:SF11">
    <property type="entry name" value="TIMELESS-INTERACTING PROTEIN"/>
    <property type="match status" value="1"/>
</dbReference>
<evidence type="ECO:0000256" key="4">
    <source>
        <dbReference type="ARBA" id="ARBA00023242"/>
    </source>
</evidence>
<feature type="domain" description="Chromosome segregation in meiosis protein 3" evidence="8">
    <location>
        <begin position="163"/>
        <end position="242"/>
    </location>
</feature>
<sequence>LDELADFPPGEAPPLLPSEPILSSTRIGERPASLGGARRRRLRRVDSDDEGEGVTSSDYAVAAPFPNFTSMSSPIARNFPERGSSPDADPYKDYSAGEGDSDDSGAVRSDADDRQVNSDGEHGGEHPERPVDAGVDDVDVEVLNRLKRLAKGAAKTVKRPLPKLDPPTLLGERGLPALVKELERVQFKGRGYEFEDLEKLMFVYESWAHRMLPKFLFNDVLERLEAVGSKREVHSVLQRMRAGTWPPILSSEFVHESDDCDSNGETEPKASRPPFCAFRFLSVIDDVHPPVDLDQEMVELTQPDHEDDKKFVALPTPESPPRPSTSTAVTQHANEESLEDRIERNRLLALERLEARRRLSSQQTTSNISSSGERTVFRYFSVG</sequence>
<dbReference type="PANTHER" id="PTHR13220">
    <property type="entry name" value="TIMELESS INTERACTING-RELATED"/>
    <property type="match status" value="1"/>
</dbReference>
<keyword evidence="4 6" id="KW-0539">Nucleus</keyword>
<dbReference type="GO" id="GO:0000076">
    <property type="term" value="P:DNA replication checkpoint signaling"/>
    <property type="evidence" value="ECO:0007669"/>
    <property type="project" value="UniProtKB-UniRule"/>
</dbReference>
<evidence type="ECO:0000256" key="6">
    <source>
        <dbReference type="RuleBase" id="RU366049"/>
    </source>
</evidence>
<dbReference type="AlphaFoldDB" id="A0A0R3UK67"/>
<accession>A0A0R3UK67</accession>
<evidence type="ECO:0000256" key="5">
    <source>
        <dbReference type="ARBA" id="ARBA00023306"/>
    </source>
</evidence>
<feature type="region of interest" description="Disordered" evidence="7">
    <location>
        <begin position="1"/>
        <end position="135"/>
    </location>
</feature>
<evidence type="ECO:0000256" key="2">
    <source>
        <dbReference type="ARBA" id="ARBA00006075"/>
    </source>
</evidence>
<keyword evidence="3 6" id="KW-0227">DNA damage</keyword>
<evidence type="ECO:0000256" key="7">
    <source>
        <dbReference type="SAM" id="MobiDB-lite"/>
    </source>
</evidence>
<organism evidence="9">
    <name type="scientific">Mesocestoides corti</name>
    <name type="common">Flatworm</name>
    <dbReference type="NCBI Taxonomy" id="53468"/>
    <lineage>
        <taxon>Eukaryota</taxon>
        <taxon>Metazoa</taxon>
        <taxon>Spiralia</taxon>
        <taxon>Lophotrochozoa</taxon>
        <taxon>Platyhelminthes</taxon>
        <taxon>Cestoda</taxon>
        <taxon>Eucestoda</taxon>
        <taxon>Cyclophyllidea</taxon>
        <taxon>Mesocestoididae</taxon>
        <taxon>Mesocestoides</taxon>
    </lineage>
</organism>
<proteinExistence type="inferred from homology"/>
<comment type="function">
    <text evidence="6">Plays an important role in the control of DNA replication and the maintenance of replication fork stability.</text>
</comment>
<dbReference type="WBParaSite" id="MCOS_0000795301-mRNA-1">
    <property type="protein sequence ID" value="MCOS_0000795301-mRNA-1"/>
    <property type="gene ID" value="MCOS_0000795301"/>
</dbReference>
<evidence type="ECO:0000256" key="1">
    <source>
        <dbReference type="ARBA" id="ARBA00004123"/>
    </source>
</evidence>
<dbReference type="GO" id="GO:0003677">
    <property type="term" value="F:DNA binding"/>
    <property type="evidence" value="ECO:0007669"/>
    <property type="project" value="TreeGrafter"/>
</dbReference>
<feature type="region of interest" description="Disordered" evidence="7">
    <location>
        <begin position="303"/>
        <end position="339"/>
    </location>
</feature>
<feature type="compositionally biased region" description="Basic and acidic residues" evidence="7">
    <location>
        <begin position="109"/>
        <end position="131"/>
    </location>
</feature>
<dbReference type="InterPro" id="IPR012923">
    <property type="entry name" value="Csm3"/>
</dbReference>
<comment type="subcellular location">
    <subcellularLocation>
        <location evidence="1 6">Nucleus</location>
    </subcellularLocation>
</comment>
<protein>
    <recommendedName>
        <fullName evidence="6">TIMELESS-interacting protein</fullName>
    </recommendedName>
</protein>
<name>A0A0R3UK67_MESCO</name>
<dbReference type="Pfam" id="PF07962">
    <property type="entry name" value="Swi3"/>
    <property type="match status" value="1"/>
</dbReference>
<evidence type="ECO:0000259" key="8">
    <source>
        <dbReference type="Pfam" id="PF07962"/>
    </source>
</evidence>
<comment type="similarity">
    <text evidence="2 6">Belongs to the CSM3 family.</text>
</comment>
<evidence type="ECO:0000256" key="3">
    <source>
        <dbReference type="ARBA" id="ARBA00022763"/>
    </source>
</evidence>
<dbReference type="GO" id="GO:0006974">
    <property type="term" value="P:DNA damage response"/>
    <property type="evidence" value="ECO:0007669"/>
    <property type="project" value="UniProtKB-KW"/>
</dbReference>
<keyword evidence="5 6" id="KW-0131">Cell cycle</keyword>
<dbReference type="GO" id="GO:0031297">
    <property type="term" value="P:replication fork processing"/>
    <property type="evidence" value="ECO:0007669"/>
    <property type="project" value="UniProtKB-UniRule"/>
</dbReference>